<dbReference type="InterPro" id="IPR011989">
    <property type="entry name" value="ARM-like"/>
</dbReference>
<dbReference type="Gene3D" id="1.25.10.10">
    <property type="entry name" value="Leucine-rich Repeat Variant"/>
    <property type="match status" value="1"/>
</dbReference>
<dbReference type="PANTHER" id="PTHR36498">
    <property type="entry name" value="TATA-BINDING PROTEIN-ASSOCIATED FACTOR 172"/>
    <property type="match status" value="1"/>
</dbReference>
<protein>
    <submittedName>
        <fullName evidence="1">TATA-binding protein-associated factor</fullName>
    </submittedName>
</protein>
<accession>V5I7B1</accession>
<sequence>MTSSRLDRLFLLLETGSSSITRSAAAKQLGEVQRLHPHELNTLLSRTTTYLKSADWETRIAAAEAVRAIVSNVPQWKPQGVNVKPEDGNQVQSLSCVGRLRFEHFDMAKVLANSTHLMASEGKEFDLEEDSSLGIDNKERMAKQRQMLNARLGLDVAAKLGMDTSSLFSNEDLVANNGKPEISSNIVDLRVRIVRELVQFFYASFLFLF</sequence>
<name>V5I7B1_ANOGL</name>
<dbReference type="EMBL" id="GALX01006745">
    <property type="protein sequence ID" value="JAB61721.1"/>
    <property type="molecule type" value="Transcribed_RNA"/>
</dbReference>
<dbReference type="InterPro" id="IPR016024">
    <property type="entry name" value="ARM-type_fold"/>
</dbReference>
<dbReference type="GO" id="GO:0003677">
    <property type="term" value="F:DNA binding"/>
    <property type="evidence" value="ECO:0007669"/>
    <property type="project" value="InterPro"/>
</dbReference>
<gene>
    <name evidence="1" type="primary">BTAF1</name>
</gene>
<reference evidence="1" key="1">
    <citation type="submission" date="2013-07" db="EMBL/GenBank/DDBJ databases">
        <title>Midgut Transcriptome Profiling of Anoplphora glabripennis, a Lignocellulose Degrading, Wood-Boring Cerambycid.</title>
        <authorList>
            <person name="Scully E.D."/>
            <person name="Hoover K."/>
            <person name="Carlson J.E."/>
            <person name="Tien M."/>
            <person name="Geib S.M."/>
        </authorList>
    </citation>
    <scope>NUCLEOTIDE SEQUENCE</scope>
</reference>
<dbReference type="PANTHER" id="PTHR36498:SF1">
    <property type="entry name" value="TATA-BINDING PROTEIN-ASSOCIATED FACTOR 172"/>
    <property type="match status" value="1"/>
</dbReference>
<proteinExistence type="predicted"/>
<dbReference type="AlphaFoldDB" id="V5I7B1"/>
<dbReference type="InterPro" id="IPR044972">
    <property type="entry name" value="Mot1"/>
</dbReference>
<dbReference type="GO" id="GO:0016887">
    <property type="term" value="F:ATP hydrolysis activity"/>
    <property type="evidence" value="ECO:0007669"/>
    <property type="project" value="InterPro"/>
</dbReference>
<dbReference type="GO" id="GO:0017025">
    <property type="term" value="F:TBP-class protein binding"/>
    <property type="evidence" value="ECO:0007669"/>
    <property type="project" value="InterPro"/>
</dbReference>
<evidence type="ECO:0000313" key="1">
    <source>
        <dbReference type="EMBL" id="JAB61721.1"/>
    </source>
</evidence>
<organism evidence="1">
    <name type="scientific">Anoplophora glabripennis</name>
    <name type="common">Asian longhorn beetle</name>
    <name type="synonym">Anoplophora nobilis</name>
    <dbReference type="NCBI Taxonomy" id="217634"/>
    <lineage>
        <taxon>Eukaryota</taxon>
        <taxon>Metazoa</taxon>
        <taxon>Ecdysozoa</taxon>
        <taxon>Arthropoda</taxon>
        <taxon>Hexapoda</taxon>
        <taxon>Insecta</taxon>
        <taxon>Pterygota</taxon>
        <taxon>Neoptera</taxon>
        <taxon>Endopterygota</taxon>
        <taxon>Coleoptera</taxon>
        <taxon>Polyphaga</taxon>
        <taxon>Cucujiformia</taxon>
        <taxon>Chrysomeloidea</taxon>
        <taxon>Cerambycidae</taxon>
        <taxon>Lamiinae</taxon>
        <taxon>Lamiini</taxon>
        <taxon>Anoplophora</taxon>
    </lineage>
</organism>
<dbReference type="SUPFAM" id="SSF48371">
    <property type="entry name" value="ARM repeat"/>
    <property type="match status" value="1"/>
</dbReference>